<evidence type="ECO:0000256" key="3">
    <source>
        <dbReference type="ARBA" id="ARBA00022553"/>
    </source>
</evidence>
<comment type="catalytic activity">
    <reaction evidence="1">
        <text>ATP + protein L-histidine = ADP + protein N-phospho-L-histidine.</text>
        <dbReference type="EC" id="2.7.13.3"/>
    </reaction>
</comment>
<organism evidence="12 13">
    <name type="scientific">Carboxylicivirga marina</name>
    <dbReference type="NCBI Taxonomy" id="2800988"/>
    <lineage>
        <taxon>Bacteria</taxon>
        <taxon>Pseudomonadati</taxon>
        <taxon>Bacteroidota</taxon>
        <taxon>Bacteroidia</taxon>
        <taxon>Marinilabiliales</taxon>
        <taxon>Marinilabiliaceae</taxon>
        <taxon>Carboxylicivirga</taxon>
    </lineage>
</organism>
<evidence type="ECO:0000256" key="5">
    <source>
        <dbReference type="ARBA" id="ARBA00022741"/>
    </source>
</evidence>
<dbReference type="CDD" id="cd00130">
    <property type="entry name" value="PAS"/>
    <property type="match status" value="1"/>
</dbReference>
<dbReference type="InterPro" id="IPR036890">
    <property type="entry name" value="HATPase_C_sf"/>
</dbReference>
<feature type="transmembrane region" description="Helical" evidence="9">
    <location>
        <begin position="70"/>
        <end position="89"/>
    </location>
</feature>
<feature type="transmembrane region" description="Helical" evidence="9">
    <location>
        <begin position="20"/>
        <end position="40"/>
    </location>
</feature>
<feature type="transmembrane region" description="Helical" evidence="9">
    <location>
        <begin position="95"/>
        <end position="111"/>
    </location>
</feature>
<dbReference type="Gene3D" id="3.30.565.10">
    <property type="entry name" value="Histidine kinase-like ATPase, C-terminal domain"/>
    <property type="match status" value="1"/>
</dbReference>
<dbReference type="Pfam" id="PF08448">
    <property type="entry name" value="PAS_4"/>
    <property type="match status" value="1"/>
</dbReference>
<dbReference type="PANTHER" id="PTHR24421">
    <property type="entry name" value="NITRATE/NITRITE SENSOR PROTEIN NARX-RELATED"/>
    <property type="match status" value="1"/>
</dbReference>
<keyword evidence="13" id="KW-1185">Reference proteome</keyword>
<proteinExistence type="predicted"/>
<dbReference type="PROSITE" id="PS50109">
    <property type="entry name" value="HIS_KIN"/>
    <property type="match status" value="1"/>
</dbReference>
<keyword evidence="8" id="KW-0902">Two-component regulatory system</keyword>
<dbReference type="SMART" id="SM00091">
    <property type="entry name" value="PAS"/>
    <property type="match status" value="2"/>
</dbReference>
<dbReference type="Proteomes" id="UP000605676">
    <property type="component" value="Unassembled WGS sequence"/>
</dbReference>
<protein>
    <recommendedName>
        <fullName evidence="2">histidine kinase</fullName>
        <ecNumber evidence="2">2.7.13.3</ecNumber>
    </recommendedName>
</protein>
<dbReference type="PROSITE" id="PS50112">
    <property type="entry name" value="PAS"/>
    <property type="match status" value="1"/>
</dbReference>
<accession>A0ABS1HGY8</accession>
<dbReference type="EC" id="2.7.13.3" evidence="2"/>
<feature type="domain" description="Histidine kinase" evidence="10">
    <location>
        <begin position="465"/>
        <end position="659"/>
    </location>
</feature>
<feature type="transmembrane region" description="Helical" evidence="9">
    <location>
        <begin position="46"/>
        <end position="63"/>
    </location>
</feature>
<keyword evidence="3" id="KW-0597">Phosphoprotein</keyword>
<gene>
    <name evidence="12" type="ORF">JIV24_03885</name>
</gene>
<dbReference type="InterPro" id="IPR035965">
    <property type="entry name" value="PAS-like_dom_sf"/>
</dbReference>
<keyword evidence="5" id="KW-0547">Nucleotide-binding</keyword>
<dbReference type="SMART" id="SM00387">
    <property type="entry name" value="HATPase_c"/>
    <property type="match status" value="1"/>
</dbReference>
<dbReference type="InterPro" id="IPR005467">
    <property type="entry name" value="His_kinase_dom"/>
</dbReference>
<evidence type="ECO:0000256" key="1">
    <source>
        <dbReference type="ARBA" id="ARBA00000085"/>
    </source>
</evidence>
<comment type="caution">
    <text evidence="12">The sequence shown here is derived from an EMBL/GenBank/DDBJ whole genome shotgun (WGS) entry which is preliminary data.</text>
</comment>
<keyword evidence="4" id="KW-0808">Transferase</keyword>
<evidence type="ECO:0000256" key="6">
    <source>
        <dbReference type="ARBA" id="ARBA00022777"/>
    </source>
</evidence>
<dbReference type="EMBL" id="JAENRR010000006">
    <property type="protein sequence ID" value="MBK3516469.1"/>
    <property type="molecule type" value="Genomic_DNA"/>
</dbReference>
<dbReference type="InterPro" id="IPR003594">
    <property type="entry name" value="HATPase_dom"/>
</dbReference>
<dbReference type="PANTHER" id="PTHR24421:SF10">
    <property type="entry name" value="NITRATE_NITRITE SENSOR PROTEIN NARQ"/>
    <property type="match status" value="1"/>
</dbReference>
<dbReference type="InterPro" id="IPR000014">
    <property type="entry name" value="PAS"/>
</dbReference>
<evidence type="ECO:0000259" key="10">
    <source>
        <dbReference type="PROSITE" id="PS50109"/>
    </source>
</evidence>
<evidence type="ECO:0000259" key="11">
    <source>
        <dbReference type="PROSITE" id="PS50112"/>
    </source>
</evidence>
<keyword evidence="9" id="KW-0472">Membrane</keyword>
<keyword evidence="9" id="KW-1133">Transmembrane helix</keyword>
<evidence type="ECO:0000256" key="9">
    <source>
        <dbReference type="SAM" id="Phobius"/>
    </source>
</evidence>
<keyword evidence="6" id="KW-0418">Kinase</keyword>
<feature type="transmembrane region" description="Helical" evidence="9">
    <location>
        <begin position="153"/>
        <end position="179"/>
    </location>
</feature>
<dbReference type="CDD" id="cd16917">
    <property type="entry name" value="HATPase_UhpB-NarQ-NarX-like"/>
    <property type="match status" value="1"/>
</dbReference>
<dbReference type="SUPFAM" id="SSF55874">
    <property type="entry name" value="ATPase domain of HSP90 chaperone/DNA topoisomerase II/histidine kinase"/>
    <property type="match status" value="1"/>
</dbReference>
<dbReference type="RefSeq" id="WP_200463698.1">
    <property type="nucleotide sequence ID" value="NZ_JAENRR010000006.1"/>
</dbReference>
<evidence type="ECO:0000256" key="7">
    <source>
        <dbReference type="ARBA" id="ARBA00022840"/>
    </source>
</evidence>
<dbReference type="NCBIfam" id="TIGR00229">
    <property type="entry name" value="sensory_box"/>
    <property type="match status" value="1"/>
</dbReference>
<dbReference type="Pfam" id="PF02518">
    <property type="entry name" value="HATPase_c"/>
    <property type="match status" value="1"/>
</dbReference>
<dbReference type="Gene3D" id="3.30.450.20">
    <property type="entry name" value="PAS domain"/>
    <property type="match status" value="2"/>
</dbReference>
<dbReference type="Pfam" id="PF07730">
    <property type="entry name" value="HisKA_3"/>
    <property type="match status" value="1"/>
</dbReference>
<dbReference type="Gene3D" id="1.20.5.1930">
    <property type="match status" value="1"/>
</dbReference>
<evidence type="ECO:0000256" key="8">
    <source>
        <dbReference type="ARBA" id="ARBA00023012"/>
    </source>
</evidence>
<keyword evidence="7" id="KW-0067">ATP-binding</keyword>
<feature type="transmembrane region" description="Helical" evidence="9">
    <location>
        <begin position="116"/>
        <end position="133"/>
    </location>
</feature>
<name>A0ABS1HGY8_9BACT</name>
<evidence type="ECO:0000256" key="2">
    <source>
        <dbReference type="ARBA" id="ARBA00012438"/>
    </source>
</evidence>
<reference evidence="12 13" key="1">
    <citation type="submission" date="2021-01" db="EMBL/GenBank/DDBJ databases">
        <title>Carboxyliciviraga sp.nov., isolated from coastal sediments.</title>
        <authorList>
            <person name="Lu D."/>
            <person name="Zhang T."/>
        </authorList>
    </citation>
    <scope>NUCLEOTIDE SEQUENCE [LARGE SCALE GENOMIC DNA]</scope>
    <source>
        <strain evidence="12 13">N1Y132</strain>
    </source>
</reference>
<dbReference type="InterPro" id="IPR050482">
    <property type="entry name" value="Sensor_HK_TwoCompSys"/>
</dbReference>
<dbReference type="SUPFAM" id="SSF55785">
    <property type="entry name" value="PYP-like sensor domain (PAS domain)"/>
    <property type="match status" value="2"/>
</dbReference>
<dbReference type="InterPro" id="IPR011712">
    <property type="entry name" value="Sig_transdc_His_kin_sub3_dim/P"/>
</dbReference>
<dbReference type="Pfam" id="PF13426">
    <property type="entry name" value="PAS_9"/>
    <property type="match status" value="1"/>
</dbReference>
<keyword evidence="9" id="KW-0812">Transmembrane</keyword>
<dbReference type="InterPro" id="IPR013656">
    <property type="entry name" value="PAS_4"/>
</dbReference>
<sequence length="660" mass="76128">MVVFKQELDELKQKIINTAVLGAALTYLPGSLLSLLRIFYFGWLNVYYLHIFVVVFAIGLLAFRKKVNYSIIIHVLTVMVLVVSFATLVNFSFTGAAFILFAVNFLPLILYSKRLAFAYSFVYFIGYFTIALLHEFSFLTDAVDFDEYMDDLFMWFAYGFFYAIALCYLGYMLNMYYVLYIKAIKRVVNYSNELQESLKKVKFQNARFTSFMDAYPFHVSIKDESKKYVFGNSSILELAKLNRQDMLGLSAHDVFPGELARQMEQIDQQVINTRESVTTKVYVDFEGERDKYYEVIKFPLLSEENKMLVGGLSIDITRQEKVEKELKLSEQRYRSIFEGSIDGILFLDEKLHIIDCNQAYCDFIGYSKDELIGKYHDIPILDKTYDWESLVLKLATETRVGAKNIQVDGVRKDGKLIYSDCVIYKLNEENKDLIWAVVRDIGEKKSQETEILSTMIKSEEGERSRFAMELHDGLVPVLSTTLGYLHILRNEKDEEKAREYNERIKQLLNESISSIREISNNISPDILAKFGLVQAIRAFCEKLRPIHEIEFSIDTNLTSRTNEIIEFVLYRLLTELINNTIKYSKATNVNISIKQVGNVLTLKYNDDGVGFDYDSEQKSAKGLGLVNLENRIEKLGGQFSFISSKDNGVQVEAIFKTTYL</sequence>
<evidence type="ECO:0000313" key="12">
    <source>
        <dbReference type="EMBL" id="MBK3516469.1"/>
    </source>
</evidence>
<feature type="domain" description="PAS" evidence="11">
    <location>
        <begin position="329"/>
        <end position="374"/>
    </location>
</feature>
<evidence type="ECO:0000313" key="13">
    <source>
        <dbReference type="Proteomes" id="UP000605676"/>
    </source>
</evidence>
<evidence type="ECO:0000256" key="4">
    <source>
        <dbReference type="ARBA" id="ARBA00022679"/>
    </source>
</evidence>